<reference evidence="1 2" key="1">
    <citation type="submission" date="2022-03" db="EMBL/GenBank/DDBJ databases">
        <title>Pseudonocardia alaer sp. nov., a novel actinomycete isolated from reed forest soil.</title>
        <authorList>
            <person name="Wang L."/>
        </authorList>
    </citation>
    <scope>NUCLEOTIDE SEQUENCE [LARGE SCALE GENOMIC DNA]</scope>
    <source>
        <strain evidence="1 2">Y-16303</strain>
    </source>
</reference>
<dbReference type="SUPFAM" id="SSF55961">
    <property type="entry name" value="Bet v1-like"/>
    <property type="match status" value="1"/>
</dbReference>
<sequence length="178" mass="20190">MFETVAATAAERRERRPGDELVPAADVVMDRGFTVAGRPESVWPWIVQLGKRRAGWYLPRRVERLMPQSRRATREIVRRWQQLGPGDVIPDYGGRHETFTVATIEPPTTLVYRSHRGHIDVSWSIVLRPDGEHTRVLLRLRLGSVRRKWLAETAGELLDLLTIAGLAAGLRERLASPS</sequence>
<evidence type="ECO:0000313" key="1">
    <source>
        <dbReference type="EMBL" id="MCH6172368.1"/>
    </source>
</evidence>
<gene>
    <name evidence="1" type="ORF">MMF94_42410</name>
</gene>
<comment type="caution">
    <text evidence="1">The sequence shown here is derived from an EMBL/GenBank/DDBJ whole genome shotgun (WGS) entry which is preliminary data.</text>
</comment>
<dbReference type="RefSeq" id="WP_241043172.1">
    <property type="nucleotide sequence ID" value="NZ_BAAAJF010000075.1"/>
</dbReference>
<name>A0ABS9TUX5_9PSEU</name>
<dbReference type="Proteomes" id="UP001299970">
    <property type="component" value="Unassembled WGS sequence"/>
</dbReference>
<evidence type="ECO:0008006" key="3">
    <source>
        <dbReference type="Google" id="ProtNLM"/>
    </source>
</evidence>
<organism evidence="1 2">
    <name type="scientific">Pseudonocardia alaniniphila</name>
    <dbReference type="NCBI Taxonomy" id="75291"/>
    <lineage>
        <taxon>Bacteria</taxon>
        <taxon>Bacillati</taxon>
        <taxon>Actinomycetota</taxon>
        <taxon>Actinomycetes</taxon>
        <taxon>Pseudonocardiales</taxon>
        <taxon>Pseudonocardiaceae</taxon>
        <taxon>Pseudonocardia</taxon>
    </lineage>
</organism>
<proteinExistence type="predicted"/>
<dbReference type="EMBL" id="JAKXMK010000068">
    <property type="protein sequence ID" value="MCH6172368.1"/>
    <property type="molecule type" value="Genomic_DNA"/>
</dbReference>
<keyword evidence="2" id="KW-1185">Reference proteome</keyword>
<protein>
    <recommendedName>
        <fullName evidence="3">Polyketide cyclase/dehydrase/lipid transport protein</fullName>
    </recommendedName>
</protein>
<evidence type="ECO:0000313" key="2">
    <source>
        <dbReference type="Proteomes" id="UP001299970"/>
    </source>
</evidence>
<accession>A0ABS9TUX5</accession>